<protein>
    <submittedName>
        <fullName evidence="2">Cation-transporting ATPase</fullName>
    </submittedName>
</protein>
<evidence type="ECO:0000256" key="1">
    <source>
        <dbReference type="SAM" id="MobiDB-lite"/>
    </source>
</evidence>
<organism evidence="2 3">
    <name type="scientific">Microbacterium psychrotolerans</name>
    <dbReference type="NCBI Taxonomy" id="3068321"/>
    <lineage>
        <taxon>Bacteria</taxon>
        <taxon>Bacillati</taxon>
        <taxon>Actinomycetota</taxon>
        <taxon>Actinomycetes</taxon>
        <taxon>Micrococcales</taxon>
        <taxon>Microbacteriaceae</taxon>
        <taxon>Microbacterium</taxon>
    </lineage>
</organism>
<dbReference type="EMBL" id="JAVFWO010000001">
    <property type="protein sequence ID" value="MDQ7876345.1"/>
    <property type="molecule type" value="Genomic_DNA"/>
</dbReference>
<feature type="compositionally biased region" description="Low complexity" evidence="1">
    <location>
        <begin position="17"/>
        <end position="30"/>
    </location>
</feature>
<proteinExistence type="predicted"/>
<name>A0ABU0YX00_9MICO</name>
<feature type="compositionally biased region" description="Pro residues" evidence="1">
    <location>
        <begin position="65"/>
        <end position="74"/>
    </location>
</feature>
<feature type="region of interest" description="Disordered" evidence="1">
    <location>
        <begin position="16"/>
        <end position="74"/>
    </location>
</feature>
<sequence length="74" mass="7431">MGSLNRLFDIAAKALDSSGSQAASGSQTSGNGRDWRAMVRDVAGAVTGEPRSATPPTAPGRWTAPVPPTPAPGV</sequence>
<feature type="non-terminal residue" evidence="2">
    <location>
        <position position="74"/>
    </location>
</feature>
<comment type="caution">
    <text evidence="2">The sequence shown here is derived from an EMBL/GenBank/DDBJ whole genome shotgun (WGS) entry which is preliminary data.</text>
</comment>
<evidence type="ECO:0000313" key="3">
    <source>
        <dbReference type="Proteomes" id="UP001235133"/>
    </source>
</evidence>
<gene>
    <name evidence="2" type="ORF">Q9R08_00005</name>
</gene>
<keyword evidence="3" id="KW-1185">Reference proteome</keyword>
<evidence type="ECO:0000313" key="2">
    <source>
        <dbReference type="EMBL" id="MDQ7876345.1"/>
    </source>
</evidence>
<dbReference type="Proteomes" id="UP001235133">
    <property type="component" value="Unassembled WGS sequence"/>
</dbReference>
<accession>A0ABU0YX00</accession>
<reference evidence="2 3" key="1">
    <citation type="submission" date="2023-08" db="EMBL/GenBank/DDBJ databases">
        <title>Microbacterium psychrotolerans sp. nov., a psychrotolerant bacterium isolated from soil in Heilongjiang Province, China.</title>
        <authorList>
            <person name="An P."/>
            <person name="Zhao D."/>
            <person name="Xiang H."/>
        </authorList>
    </citation>
    <scope>NUCLEOTIDE SEQUENCE [LARGE SCALE GENOMIC DNA]</scope>
    <source>
        <strain evidence="2 3">QXD-8</strain>
    </source>
</reference>